<evidence type="ECO:0000256" key="3">
    <source>
        <dbReference type="ARBA" id="ARBA00022478"/>
    </source>
</evidence>
<evidence type="ECO:0000256" key="8">
    <source>
        <dbReference type="ARBA" id="ARBA00023125"/>
    </source>
</evidence>
<dbReference type="InterPro" id="IPR023211">
    <property type="entry name" value="DNA_pol_palm_dom_sf"/>
</dbReference>
<keyword evidence="8 12" id="KW-0238">DNA-binding</keyword>
<dbReference type="EMBL" id="CAEKDK010000008">
    <property type="protein sequence ID" value="CAB4289961.1"/>
    <property type="molecule type" value="Genomic_DNA"/>
</dbReference>
<comment type="similarity">
    <text evidence="1 12">Belongs to the DNA polymerase type-B family.</text>
</comment>
<evidence type="ECO:0000313" key="17">
    <source>
        <dbReference type="Proteomes" id="UP000507222"/>
    </source>
</evidence>
<dbReference type="Gene3D" id="1.10.150.20">
    <property type="entry name" value="5' to 3' exonuclease, C-terminal subdomain"/>
    <property type="match status" value="1"/>
</dbReference>
<gene>
    <name evidence="16" type="ORF">CURHAP_LOCUS49732</name>
</gene>
<dbReference type="PANTHER" id="PTHR33568:SF3">
    <property type="entry name" value="DNA-DIRECTED DNA POLYMERASE"/>
    <property type="match status" value="1"/>
</dbReference>
<dbReference type="GO" id="GO:0003677">
    <property type="term" value="F:DNA binding"/>
    <property type="evidence" value="ECO:0007669"/>
    <property type="project" value="UniProtKB-KW"/>
</dbReference>
<feature type="domain" description="DNA-directed DNA polymerase family B mitochondria/virus" evidence="15">
    <location>
        <begin position="1195"/>
        <end position="1282"/>
    </location>
</feature>
<evidence type="ECO:0000256" key="10">
    <source>
        <dbReference type="ARBA" id="ARBA00048552"/>
    </source>
</evidence>
<evidence type="ECO:0000256" key="12">
    <source>
        <dbReference type="RuleBase" id="RU000442"/>
    </source>
</evidence>
<dbReference type="InterPro" id="IPR012337">
    <property type="entry name" value="RNaseH-like_sf"/>
</dbReference>
<dbReference type="PRINTS" id="PR00106">
    <property type="entry name" value="DNAPOLB"/>
</dbReference>
<dbReference type="InterPro" id="IPR002092">
    <property type="entry name" value="DNA-dir_Rpol_phage-type"/>
</dbReference>
<dbReference type="GO" id="GO:0000166">
    <property type="term" value="F:nucleotide binding"/>
    <property type="evidence" value="ECO:0007669"/>
    <property type="project" value="InterPro"/>
</dbReference>
<dbReference type="SUPFAM" id="SSF53098">
    <property type="entry name" value="Ribonuclease H-like"/>
    <property type="match status" value="1"/>
</dbReference>
<dbReference type="Gene3D" id="3.90.1600.10">
    <property type="entry name" value="Palm domain of DNA polymerase"/>
    <property type="match status" value="2"/>
</dbReference>
<comment type="similarity">
    <text evidence="2 13">Belongs to the phage and mitochondrial RNA polymerase family.</text>
</comment>
<evidence type="ECO:0000256" key="13">
    <source>
        <dbReference type="RuleBase" id="RU003805"/>
    </source>
</evidence>
<comment type="function">
    <text evidence="13">DNA-dependent RNA polymerase catalyzes the transcription of DNA into RNA using the four ribonucleoside triphosphates as substrates.</text>
</comment>
<evidence type="ECO:0000256" key="2">
    <source>
        <dbReference type="ARBA" id="ARBA00009493"/>
    </source>
</evidence>
<evidence type="ECO:0000256" key="9">
    <source>
        <dbReference type="ARBA" id="ARBA00023163"/>
    </source>
</evidence>
<dbReference type="SMART" id="SM00486">
    <property type="entry name" value="POLBc"/>
    <property type="match status" value="1"/>
</dbReference>
<evidence type="ECO:0000256" key="7">
    <source>
        <dbReference type="ARBA" id="ARBA00022932"/>
    </source>
</evidence>
<dbReference type="EC" id="2.7.7.6" evidence="13"/>
<evidence type="ECO:0000259" key="15">
    <source>
        <dbReference type="Pfam" id="PF03175"/>
    </source>
</evidence>
<dbReference type="Proteomes" id="UP000507222">
    <property type="component" value="Unassembled WGS sequence"/>
</dbReference>
<dbReference type="PROSITE" id="PS00489">
    <property type="entry name" value="RNA_POL_PHAGE_2"/>
    <property type="match status" value="1"/>
</dbReference>
<keyword evidence="5 12" id="KW-0548">Nucleotidyltransferase</keyword>
<dbReference type="PROSITE" id="PS00900">
    <property type="entry name" value="RNA_POL_PHAGE_1"/>
    <property type="match status" value="1"/>
</dbReference>
<sequence>MNHKNWLTRSLDDMPRKEEDKKELIRFWNEFYTYLLQNTNKSGQHGKSHSVQYKETAFDILEEAKTRLPLSVDELSEIQKQIEEITIWFDEKSIFRSASDIIKILIRENEESAKDFLRRRPFEKDDLELLSEFGQYTIEALIVHVLSMFFYSVESNSLIRVASLVEQLESSVRHQASLLKSGRCNKPFSSATNDFKVKKSGKDRKRSKLVMMYPFGSGLVQFMEERKLISLVTDLSGTVRVKKKKGSYFLPSHLYAVCNFDISLLPIKLNLPMVCKPRDWTSACRGDQNPRYLSDLSGGYLSGPTGGLYDRYRLLSSGDINHFYIDIGREKNYEKLCLVMNKLQGQAFQINSHWLKCLKYNEDSFVESGLLMPRFLSSMNIKDVSNLLREFHMKDEVINKLCNFSELLHTLSKNIQRSRYENLIMKLAQAYEGYHFYLPAFLDFRGRIYRSGVLHFHERDLARSMIVFADIKSSGNIDMNAYLAAAAFHYKSFVSVDEALYFSNNNFLQLSHDDDLLMYAREAKRPFQLFAHLIGVTSPNLKVITRIPLTQDASASAYQIMSYFLLDESLASRTNLIPSLDGKIQDVYSFILEDLKVFMKAELDNNHLSTIVCNVLTRKLVKGIFMPMIYGKTLMSTASDLKDTLSRFITHKECFDVASVCFKFWRTQYQNTECLIRLIRHIGWIASARDSPVFYRVPSFTTVQDYMKMDPINVWFYDGLHKKRRRVTLRVSSSKRDRRKTEISTFVNFIHQRDAHIAMKVVECMLEKGAPIYTVHDNFITTAEYSYFLPIIYIKVICEMGPPLSILNEFIYMNIMKPIVKVESAGPHEGYFADKVISKEILHYYLKANVPENISKKMMATWEERISGILTSYENYTRYVCGDFQSPNPRDCFRAHEEKWDKFKSKLISGEGNYYCMMAYTTDSSTTGQLLNRLYKKIERTTHQDPHLGLIIASHHFIEPPPLVNEIDLLCLATMSLLIQFAYPSLSGYGKFTISFTMKRSYGEEISFTLGPAIPLTDPDGKLIPMSEVYAHISRSIMKYAEIYNGDYIVRLMIRVYMDGKKMDRPALSSEERDSSLSSIIQAGLSEIEPITAREIRNRNRSYPTHITALKPCRTELKPFIVADTETLLIDNVHKPYAAGLLMVRPGEQIYDILIDSYFSEDYSIILDSFEERSTKVLYDLVLRISTIVRQEQSPLTIYFHNFSRFDGILLLKHLACHHKSYKLKPLMRNHRLYELAVYSGTKMLFRFRDSLNLLPGKLASLAKNLCPGLGPKGSIAYDEVTLSNLASMKKNLLDYMKQDILLLGGVMQKAQEIYWKLYKVDIESKITLSSLALSIFRMKYYDASNWPIHIPNKNEDSFIRRAYYGGHTDVYKPYGEDLYYYDVNSLYPFVMKEFPMPGGVPVWHGNLEGKDLDSMFGFIEAYVVCPKTIKKPFLPYRDNKKNTLIFPTGEFVGVYYCEELKYARGLGYTVIPISGYLFERMESPFRDFVSSLFESRLEARISGNEAMSYVYKILMNSLYGRFGINPKSTTTEVCDKDRYKHLIRHSEFIFGDMLSENNYIVAYHSNTEKGSDYWNPPKNSAVQLAAAITASARIYMYPYISREDCYYTDTDSVVLGQPLPKEVISSSVLGKFKLEDRVMKGYFLAPKSYCYIAIGGSNILKYKGPAKNQVNQEWFESQYADPSRTKQVPVEANFRIDWHTLNIIKKDTMVRVGLQLGTKRIPVYHRDVWVDTDPIDIQDLSSQENKKKITRECFNTTTD</sequence>
<feature type="domain" description="DNA-directed RNA polymerase C-terminal" evidence="14">
    <location>
        <begin position="523"/>
        <end position="784"/>
    </location>
</feature>
<keyword evidence="3 13" id="KW-0240">DNA-directed RNA polymerase</keyword>
<dbReference type="Pfam" id="PF03175">
    <property type="entry name" value="DNA_pol_B_2"/>
    <property type="match status" value="2"/>
</dbReference>
<dbReference type="GO" id="GO:0000428">
    <property type="term" value="C:DNA-directed RNA polymerase complex"/>
    <property type="evidence" value="ECO:0007669"/>
    <property type="project" value="UniProtKB-KW"/>
</dbReference>
<evidence type="ECO:0000256" key="5">
    <source>
        <dbReference type="ARBA" id="ARBA00022695"/>
    </source>
</evidence>
<dbReference type="GO" id="GO:0003887">
    <property type="term" value="F:DNA-directed DNA polymerase activity"/>
    <property type="evidence" value="ECO:0007669"/>
    <property type="project" value="UniProtKB-KW"/>
</dbReference>
<evidence type="ECO:0000256" key="6">
    <source>
        <dbReference type="ARBA" id="ARBA00022705"/>
    </source>
</evidence>
<evidence type="ECO:0000256" key="11">
    <source>
        <dbReference type="ARBA" id="ARBA00049244"/>
    </source>
</evidence>
<evidence type="ECO:0000313" key="16">
    <source>
        <dbReference type="EMBL" id="CAB4289961.1"/>
    </source>
</evidence>
<name>A0A6J5VPQ6_PRUAR</name>
<keyword evidence="7 12" id="KW-0239">DNA-directed DNA polymerase</keyword>
<dbReference type="GO" id="GO:0006351">
    <property type="term" value="P:DNA-templated transcription"/>
    <property type="evidence" value="ECO:0007669"/>
    <property type="project" value="InterPro"/>
</dbReference>
<evidence type="ECO:0000256" key="4">
    <source>
        <dbReference type="ARBA" id="ARBA00022679"/>
    </source>
</evidence>
<dbReference type="PANTHER" id="PTHR33568">
    <property type="entry name" value="DNA POLYMERASE"/>
    <property type="match status" value="1"/>
</dbReference>
<dbReference type="PROSITE" id="PS00116">
    <property type="entry name" value="DNA_POLYMERASE_B"/>
    <property type="match status" value="1"/>
</dbReference>
<proteinExistence type="inferred from homology"/>
<keyword evidence="9 13" id="KW-0804">Transcription</keyword>
<dbReference type="InterPro" id="IPR006172">
    <property type="entry name" value="DNA-dir_DNA_pol_B"/>
</dbReference>
<evidence type="ECO:0000256" key="1">
    <source>
        <dbReference type="ARBA" id="ARBA00005755"/>
    </source>
</evidence>
<dbReference type="InterPro" id="IPR043502">
    <property type="entry name" value="DNA/RNA_pol_sf"/>
</dbReference>
<dbReference type="SUPFAM" id="SSF56672">
    <property type="entry name" value="DNA/RNA polymerases"/>
    <property type="match status" value="2"/>
</dbReference>
<keyword evidence="4 12" id="KW-0808">Transferase</keyword>
<dbReference type="InterPro" id="IPR046950">
    <property type="entry name" value="DNA-dir_Rpol_C_phage-type"/>
</dbReference>
<comment type="catalytic activity">
    <reaction evidence="10 13">
        <text>RNA(n) + a ribonucleoside 5'-triphosphate = RNA(n+1) + diphosphate</text>
        <dbReference type="Rhea" id="RHEA:21248"/>
        <dbReference type="Rhea" id="RHEA-COMP:14527"/>
        <dbReference type="Rhea" id="RHEA-COMP:17342"/>
        <dbReference type="ChEBI" id="CHEBI:33019"/>
        <dbReference type="ChEBI" id="CHEBI:61557"/>
        <dbReference type="ChEBI" id="CHEBI:140395"/>
        <dbReference type="EC" id="2.7.7.6"/>
    </reaction>
</comment>
<evidence type="ECO:0000259" key="14">
    <source>
        <dbReference type="Pfam" id="PF00940"/>
    </source>
</evidence>
<dbReference type="InterPro" id="IPR004868">
    <property type="entry name" value="DNA-dir_DNA_pol_B_mt/vir"/>
</dbReference>
<dbReference type="GO" id="GO:0003899">
    <property type="term" value="F:DNA-directed RNA polymerase activity"/>
    <property type="evidence" value="ECO:0007669"/>
    <property type="project" value="UniProtKB-EC"/>
</dbReference>
<reference evidence="16 17" key="1">
    <citation type="submission" date="2020-05" db="EMBL/GenBank/DDBJ databases">
        <authorList>
            <person name="Campoy J."/>
            <person name="Schneeberger K."/>
            <person name="Spophaly S."/>
        </authorList>
    </citation>
    <scope>NUCLEOTIDE SEQUENCE [LARGE SCALE GENOMIC DNA]</scope>
    <source>
        <strain evidence="16">PruArmRojPasFocal</strain>
    </source>
</reference>
<feature type="domain" description="DNA-directed DNA polymerase family B mitochondria/virus" evidence="15">
    <location>
        <begin position="1287"/>
        <end position="1604"/>
    </location>
</feature>
<comment type="catalytic activity">
    <reaction evidence="11 12">
        <text>DNA(n) + a 2'-deoxyribonucleoside 5'-triphosphate = DNA(n+1) + diphosphate</text>
        <dbReference type="Rhea" id="RHEA:22508"/>
        <dbReference type="Rhea" id="RHEA-COMP:17339"/>
        <dbReference type="Rhea" id="RHEA-COMP:17340"/>
        <dbReference type="ChEBI" id="CHEBI:33019"/>
        <dbReference type="ChEBI" id="CHEBI:61560"/>
        <dbReference type="ChEBI" id="CHEBI:173112"/>
        <dbReference type="EC" id="2.7.7.7"/>
    </reaction>
</comment>
<accession>A0A6J5VPQ6</accession>
<organism evidence="16 17">
    <name type="scientific">Prunus armeniaca</name>
    <name type="common">Apricot</name>
    <name type="synonym">Armeniaca vulgaris</name>
    <dbReference type="NCBI Taxonomy" id="36596"/>
    <lineage>
        <taxon>Eukaryota</taxon>
        <taxon>Viridiplantae</taxon>
        <taxon>Streptophyta</taxon>
        <taxon>Embryophyta</taxon>
        <taxon>Tracheophyta</taxon>
        <taxon>Spermatophyta</taxon>
        <taxon>Magnoliopsida</taxon>
        <taxon>eudicotyledons</taxon>
        <taxon>Gunneridae</taxon>
        <taxon>Pentapetalae</taxon>
        <taxon>rosids</taxon>
        <taxon>fabids</taxon>
        <taxon>Rosales</taxon>
        <taxon>Rosaceae</taxon>
        <taxon>Amygdaloideae</taxon>
        <taxon>Amygdaleae</taxon>
        <taxon>Prunus</taxon>
    </lineage>
</organism>
<dbReference type="Gene3D" id="3.30.420.10">
    <property type="entry name" value="Ribonuclease H-like superfamily/Ribonuclease H"/>
    <property type="match status" value="1"/>
</dbReference>
<dbReference type="EC" id="2.7.7.7" evidence="12"/>
<protein>
    <recommendedName>
        <fullName evidence="12 13">Multifunctional fusion protein</fullName>
    </recommendedName>
    <domain>
        <recommendedName>
            <fullName evidence="12">DNA polymerase</fullName>
            <ecNumber evidence="12">2.7.7.7</ecNumber>
        </recommendedName>
    </domain>
    <domain>
        <recommendedName>
            <fullName evidence="13">DNA-directed RNA polymerase</fullName>
            <ecNumber evidence="13">2.7.7.6</ecNumber>
        </recommendedName>
    </domain>
</protein>
<dbReference type="InterPro" id="IPR036397">
    <property type="entry name" value="RNaseH_sf"/>
</dbReference>
<keyword evidence="6 12" id="KW-0235">DNA replication</keyword>
<dbReference type="Pfam" id="PF00940">
    <property type="entry name" value="RNA_pol"/>
    <property type="match status" value="1"/>
</dbReference>
<dbReference type="InterPro" id="IPR017964">
    <property type="entry name" value="DNA-dir_DNA_pol_B_CS"/>
</dbReference>
<dbReference type="Gene3D" id="1.10.287.690">
    <property type="entry name" value="Helix hairpin bin"/>
    <property type="match status" value="1"/>
</dbReference>
<dbReference type="GO" id="GO:0006260">
    <property type="term" value="P:DNA replication"/>
    <property type="evidence" value="ECO:0007669"/>
    <property type="project" value="UniProtKB-KW"/>
</dbReference>